<dbReference type="AlphaFoldDB" id="A0A0T5PEX1"/>
<dbReference type="InterPro" id="IPR050627">
    <property type="entry name" value="Nitroreductase/BluB"/>
</dbReference>
<evidence type="ECO:0000256" key="3">
    <source>
        <dbReference type="ARBA" id="ARBA00023002"/>
    </source>
</evidence>
<dbReference type="PANTHER" id="PTHR23026:SF90">
    <property type="entry name" value="IODOTYROSINE DEIODINASE 1"/>
    <property type="match status" value="1"/>
</dbReference>
<dbReference type="Gene3D" id="3.40.109.10">
    <property type="entry name" value="NADH Oxidase"/>
    <property type="match status" value="1"/>
</dbReference>
<evidence type="ECO:0000313" key="6">
    <source>
        <dbReference type="EMBL" id="QEW28856.1"/>
    </source>
</evidence>
<dbReference type="Proteomes" id="UP000325785">
    <property type="component" value="Chromosome"/>
</dbReference>
<accession>A0A0T5PEX1</accession>
<reference evidence="5 7" key="1">
    <citation type="submission" date="2015-04" db="EMBL/GenBank/DDBJ databases">
        <title>The draft genome sequence of Roseovarius indicus B108T.</title>
        <authorList>
            <person name="Li G."/>
            <person name="Lai Q."/>
            <person name="Shao Z."/>
            <person name="Yan P."/>
        </authorList>
    </citation>
    <scope>NUCLEOTIDE SEQUENCE [LARGE SCALE GENOMIC DNA]</scope>
    <source>
        <strain evidence="5 7">B108</strain>
    </source>
</reference>
<keyword evidence="7" id="KW-1185">Reference proteome</keyword>
<reference evidence="6 8" key="2">
    <citation type="submission" date="2018-08" db="EMBL/GenBank/DDBJ databases">
        <title>Genetic Globetrotter - A new plasmid hitch-hiking vast phylogenetic and geographic distances.</title>
        <authorList>
            <person name="Vollmers J."/>
            <person name="Petersen J."/>
        </authorList>
    </citation>
    <scope>NUCLEOTIDE SEQUENCE [LARGE SCALE GENOMIC DNA]</scope>
    <source>
        <strain evidence="6 8">DSM 26383</strain>
    </source>
</reference>
<evidence type="ECO:0000259" key="4">
    <source>
        <dbReference type="Pfam" id="PF00881"/>
    </source>
</evidence>
<dbReference type="RefSeq" id="WP_057813035.1">
    <property type="nucleotide sequence ID" value="NZ_CP031598.1"/>
</dbReference>
<keyword evidence="1" id="KW-0285">Flavoprotein</keyword>
<evidence type="ECO:0000256" key="1">
    <source>
        <dbReference type="ARBA" id="ARBA00022630"/>
    </source>
</evidence>
<dbReference type="GO" id="GO:0016491">
    <property type="term" value="F:oxidoreductase activity"/>
    <property type="evidence" value="ECO:0007669"/>
    <property type="project" value="UniProtKB-KW"/>
</dbReference>
<gene>
    <name evidence="6" type="primary">nox_1</name>
    <name evidence="6" type="ORF">RIdsm_04696</name>
    <name evidence="5" type="ORF">XM52_02855</name>
</gene>
<dbReference type="SUPFAM" id="SSF55469">
    <property type="entry name" value="FMN-dependent nitroreductase-like"/>
    <property type="match status" value="1"/>
</dbReference>
<dbReference type="STRING" id="540747.SAMN04488031_102806"/>
<dbReference type="KEGG" id="rid:RIdsm_04696"/>
<protein>
    <submittedName>
        <fullName evidence="6">NADH dehydrogenase</fullName>
        <ecNumber evidence="6">1.6.99.3</ecNumber>
    </submittedName>
    <submittedName>
        <fullName evidence="5">Nitroreductase</fullName>
    </submittedName>
</protein>
<feature type="domain" description="Nitroreductase" evidence="4">
    <location>
        <begin position="36"/>
        <end position="204"/>
    </location>
</feature>
<keyword evidence="2" id="KW-0288">FMN</keyword>
<keyword evidence="3 6" id="KW-0560">Oxidoreductase</keyword>
<dbReference type="OrthoDB" id="9802510at2"/>
<evidence type="ECO:0000313" key="7">
    <source>
        <dbReference type="Proteomes" id="UP000051401"/>
    </source>
</evidence>
<dbReference type="EC" id="1.6.99.3" evidence="6"/>
<dbReference type="Proteomes" id="UP000051401">
    <property type="component" value="Unassembled WGS sequence"/>
</dbReference>
<dbReference type="EMBL" id="LAXI01000001">
    <property type="protein sequence ID" value="KRS19785.1"/>
    <property type="molecule type" value="Genomic_DNA"/>
</dbReference>
<dbReference type="PANTHER" id="PTHR23026">
    <property type="entry name" value="NADPH NITROREDUCTASE"/>
    <property type="match status" value="1"/>
</dbReference>
<dbReference type="Pfam" id="PF00881">
    <property type="entry name" value="Nitroreductase"/>
    <property type="match status" value="1"/>
</dbReference>
<dbReference type="InterPro" id="IPR000415">
    <property type="entry name" value="Nitroreductase-like"/>
</dbReference>
<evidence type="ECO:0000256" key="2">
    <source>
        <dbReference type="ARBA" id="ARBA00022643"/>
    </source>
</evidence>
<evidence type="ECO:0000313" key="5">
    <source>
        <dbReference type="EMBL" id="KRS19785.1"/>
    </source>
</evidence>
<dbReference type="EMBL" id="CP031598">
    <property type="protein sequence ID" value="QEW28856.1"/>
    <property type="molecule type" value="Genomic_DNA"/>
</dbReference>
<sequence length="236" mass="25695">MSEEPSGYEPLPLPHRRELGDAEALAAVEAFRTLMRRRHSVRDYETRAVPEEVIAAAIETAGRAPSGANQQPWHFAAVADPAMKAKIRAAAEEEERQFYAGGAGDAWLAALEPIGTDASKPHLTDAPWLIVVFAQRYGVNPDGSRRKHYYVPESVGIATGFLIAALHAAGLSMLTHTPNPMKFLNGLLNRPENEKPVMILTVGHAAPDATVPRAATIKKPIEEIMSVHRGDAERKD</sequence>
<name>A0A0T5PEX1_9RHOB</name>
<dbReference type="PATRIC" id="fig|540747.5.peg.583"/>
<evidence type="ECO:0000313" key="8">
    <source>
        <dbReference type="Proteomes" id="UP000325785"/>
    </source>
</evidence>
<dbReference type="CDD" id="cd02144">
    <property type="entry name" value="iodotyrosine_dehalogenase"/>
    <property type="match status" value="1"/>
</dbReference>
<organism evidence="5 7">
    <name type="scientific">Roseovarius indicus</name>
    <dbReference type="NCBI Taxonomy" id="540747"/>
    <lineage>
        <taxon>Bacteria</taxon>
        <taxon>Pseudomonadati</taxon>
        <taxon>Pseudomonadota</taxon>
        <taxon>Alphaproteobacteria</taxon>
        <taxon>Rhodobacterales</taxon>
        <taxon>Roseobacteraceae</taxon>
        <taxon>Roseovarius</taxon>
    </lineage>
</organism>
<dbReference type="InterPro" id="IPR029479">
    <property type="entry name" value="Nitroreductase"/>
</dbReference>
<proteinExistence type="predicted"/>